<keyword evidence="3" id="KW-1185">Reference proteome</keyword>
<dbReference type="InterPro" id="IPR003959">
    <property type="entry name" value="ATPase_AAA_core"/>
</dbReference>
<reference evidence="2 3" key="1">
    <citation type="submission" date="2018-08" db="EMBL/GenBank/DDBJ databases">
        <title>Genome and evolution of the arbuscular mycorrhizal fungus Diversispora epigaea (formerly Glomus versiforme) and its bacterial endosymbionts.</title>
        <authorList>
            <person name="Sun X."/>
            <person name="Fei Z."/>
            <person name="Harrison M."/>
        </authorList>
    </citation>
    <scope>NUCLEOTIDE SEQUENCE [LARGE SCALE GENOMIC DNA]</scope>
    <source>
        <strain evidence="2 3">IT104</strain>
    </source>
</reference>
<dbReference type="Proteomes" id="UP000266861">
    <property type="component" value="Unassembled WGS sequence"/>
</dbReference>
<protein>
    <recommendedName>
        <fullName evidence="1">ATPase AAA-type core domain-containing protein</fullName>
    </recommendedName>
</protein>
<evidence type="ECO:0000313" key="3">
    <source>
        <dbReference type="Proteomes" id="UP000266861"/>
    </source>
</evidence>
<dbReference type="GO" id="GO:0005524">
    <property type="term" value="F:ATP binding"/>
    <property type="evidence" value="ECO:0007669"/>
    <property type="project" value="InterPro"/>
</dbReference>
<dbReference type="AlphaFoldDB" id="A0A397J4A7"/>
<evidence type="ECO:0000259" key="1">
    <source>
        <dbReference type="Pfam" id="PF00004"/>
    </source>
</evidence>
<name>A0A397J4A7_9GLOM</name>
<feature type="domain" description="ATPase AAA-type core" evidence="1">
    <location>
        <begin position="144"/>
        <end position="256"/>
    </location>
</feature>
<gene>
    <name evidence="2" type="ORF">Glove_139g39</name>
</gene>
<dbReference type="OrthoDB" id="511599at2759"/>
<proteinExistence type="predicted"/>
<dbReference type="GO" id="GO:0016887">
    <property type="term" value="F:ATP hydrolysis activity"/>
    <property type="evidence" value="ECO:0007669"/>
    <property type="project" value="InterPro"/>
</dbReference>
<dbReference type="Pfam" id="PF00004">
    <property type="entry name" value="AAA"/>
    <property type="match status" value="1"/>
</dbReference>
<sequence length="409" mass="46700">MLKCTRAITLLGRAQVLFPYRFRPPEVKLQTWPSLIRDRRAPQVRHAHAYSEAMKPGLKSVKEDLTVWKISKWIGTVVVGGVFLEFGFSRWYNYRNESILLRSFEHGFCPESDVMRERLIYRKAVIKKLKRIFESSPEHSTYHIVIGKHGTGKTTMVRQSAREVGKGVIYIDVSPVSDMFIMNLARAIGYKFNGDYVSLVESLNRKITGNDNSKKALSMYSLVMNAFERGAREYKKKNGKPPVLILDNIKQSSYSRADPDPIVIGEITNEEAFDYLHNKLGIEEKVAKQLIQLIGGRIRDLLTFGEKIKNGYTFEEVRESVLGVVSENFDQAEIEVGGSNYAAGKRVIQELMKNEKIDFHTFKKLVNDKQMADALLQANVFSYNPKSKIITFQSRATKLFVGEHPEIFG</sequence>
<dbReference type="EMBL" id="PQFF01000130">
    <property type="protein sequence ID" value="RHZ80064.1"/>
    <property type="molecule type" value="Genomic_DNA"/>
</dbReference>
<dbReference type="InterPro" id="IPR027417">
    <property type="entry name" value="P-loop_NTPase"/>
</dbReference>
<accession>A0A397J4A7</accession>
<evidence type="ECO:0000313" key="2">
    <source>
        <dbReference type="EMBL" id="RHZ80064.1"/>
    </source>
</evidence>
<dbReference type="SUPFAM" id="SSF52540">
    <property type="entry name" value="P-loop containing nucleoside triphosphate hydrolases"/>
    <property type="match status" value="1"/>
</dbReference>
<dbReference type="Gene3D" id="3.40.50.300">
    <property type="entry name" value="P-loop containing nucleotide triphosphate hydrolases"/>
    <property type="match status" value="1"/>
</dbReference>
<comment type="caution">
    <text evidence="2">The sequence shown here is derived from an EMBL/GenBank/DDBJ whole genome shotgun (WGS) entry which is preliminary data.</text>
</comment>
<organism evidence="2 3">
    <name type="scientific">Diversispora epigaea</name>
    <dbReference type="NCBI Taxonomy" id="1348612"/>
    <lineage>
        <taxon>Eukaryota</taxon>
        <taxon>Fungi</taxon>
        <taxon>Fungi incertae sedis</taxon>
        <taxon>Mucoromycota</taxon>
        <taxon>Glomeromycotina</taxon>
        <taxon>Glomeromycetes</taxon>
        <taxon>Diversisporales</taxon>
        <taxon>Diversisporaceae</taxon>
        <taxon>Diversispora</taxon>
    </lineage>
</organism>
<dbReference type="PANTHER" id="PTHR36168">
    <property type="entry name" value="CHROMOSOME 1, WHOLE GENOME SHOTGUN SEQUENCE"/>
    <property type="match status" value="1"/>
</dbReference>
<dbReference type="PANTHER" id="PTHR36168:SF1">
    <property type="entry name" value="ORC1-LIKE AAA ATPASE DOMAIN-CONTAINING PROTEIN"/>
    <property type="match status" value="1"/>
</dbReference>